<dbReference type="InterPro" id="IPR045351">
    <property type="entry name" value="DUF6531"/>
</dbReference>
<dbReference type="Pfam" id="PF20148">
    <property type="entry name" value="DUF6531"/>
    <property type="match status" value="1"/>
</dbReference>
<dbReference type="RefSeq" id="WP_254076960.1">
    <property type="nucleotide sequence ID" value="NZ_BLLG01000017.1"/>
</dbReference>
<evidence type="ECO:0000313" key="3">
    <source>
        <dbReference type="Proteomes" id="UP000484988"/>
    </source>
</evidence>
<dbReference type="EMBL" id="BLLG01000017">
    <property type="protein sequence ID" value="GFH38510.1"/>
    <property type="molecule type" value="Genomic_DNA"/>
</dbReference>
<keyword evidence="3" id="KW-1185">Reference proteome</keyword>
<proteinExistence type="predicted"/>
<feature type="domain" description="DUF6531" evidence="1">
    <location>
        <begin position="7"/>
        <end position="67"/>
    </location>
</feature>
<accession>A0A6A0AZW4</accession>
<name>A0A6A0AZW4_9ACTN</name>
<protein>
    <recommendedName>
        <fullName evidence="1">DUF6531 domain-containing protein</fullName>
    </recommendedName>
</protein>
<reference evidence="2 3" key="1">
    <citation type="submission" date="2020-02" db="EMBL/GenBank/DDBJ databases">
        <title>Whole Genome Shotgun Sequence of Streptomyces sp. strain CWH03.</title>
        <authorList>
            <person name="Dohra H."/>
            <person name="Kodani S."/>
            <person name="Yamamura H."/>
        </authorList>
    </citation>
    <scope>NUCLEOTIDE SEQUENCE [LARGE SCALE GENOMIC DNA]</scope>
    <source>
        <strain evidence="2 3">CWH03</strain>
    </source>
</reference>
<gene>
    <name evidence="2" type="ORF">SCWH03_47520</name>
</gene>
<evidence type="ECO:0000259" key="1">
    <source>
        <dbReference type="Pfam" id="PF20148"/>
    </source>
</evidence>
<evidence type="ECO:0000313" key="2">
    <source>
        <dbReference type="EMBL" id="GFH38510.1"/>
    </source>
</evidence>
<sequence length="122" mass="12420">MRSAHAFLERLTDASLVGPGVPLVLERTYRSDSTAAGLLGRGWATPFDAKPTVVAGKATHRADDGASSVITQNGDGTCKAPAGSAAELVKGAIRRDACSDLGQGAGWTAKGATVHDHVIPLA</sequence>
<organism evidence="2 3">
    <name type="scientific">Streptomyces pacificus</name>
    <dbReference type="NCBI Taxonomy" id="2705029"/>
    <lineage>
        <taxon>Bacteria</taxon>
        <taxon>Bacillati</taxon>
        <taxon>Actinomycetota</taxon>
        <taxon>Actinomycetes</taxon>
        <taxon>Kitasatosporales</taxon>
        <taxon>Streptomycetaceae</taxon>
        <taxon>Streptomyces</taxon>
    </lineage>
</organism>
<dbReference type="Proteomes" id="UP000484988">
    <property type="component" value="Unassembled WGS sequence"/>
</dbReference>
<comment type="caution">
    <text evidence="2">The sequence shown here is derived from an EMBL/GenBank/DDBJ whole genome shotgun (WGS) entry which is preliminary data.</text>
</comment>
<dbReference type="AlphaFoldDB" id="A0A6A0AZW4"/>